<name>A0A7Y9I929_9ACTN</name>
<evidence type="ECO:0000313" key="11">
    <source>
        <dbReference type="EMBL" id="NYE72500.1"/>
    </source>
</evidence>
<comment type="caution">
    <text evidence="11">The sequence shown here is derived from an EMBL/GenBank/DDBJ whole genome shotgun (WGS) entry which is preliminary data.</text>
</comment>
<keyword evidence="2 8" id="KW-0812">Transmembrane</keyword>
<dbReference type="GO" id="GO:0140359">
    <property type="term" value="F:ABC-type transporter activity"/>
    <property type="evidence" value="ECO:0007669"/>
    <property type="project" value="InterPro"/>
</dbReference>
<dbReference type="InterPro" id="IPR036640">
    <property type="entry name" value="ABC1_TM_sf"/>
</dbReference>
<dbReference type="RefSeq" id="WP_179753342.1">
    <property type="nucleotide sequence ID" value="NZ_JACCBU010000001.1"/>
</dbReference>
<protein>
    <submittedName>
        <fullName evidence="11">ATP-binding cassette subfamily B protein</fullName>
    </submittedName>
</protein>
<keyword evidence="5 8" id="KW-1133">Transmembrane helix</keyword>
<dbReference type="SUPFAM" id="SSF52540">
    <property type="entry name" value="P-loop containing nucleoside triphosphate hydrolases"/>
    <property type="match status" value="1"/>
</dbReference>
<comment type="subcellular location">
    <subcellularLocation>
        <location evidence="1">Cell membrane</location>
        <topology evidence="1">Multi-pass membrane protein</topology>
    </subcellularLocation>
</comment>
<feature type="domain" description="ABC transporter" evidence="9">
    <location>
        <begin position="366"/>
        <end position="600"/>
    </location>
</feature>
<proteinExistence type="predicted"/>
<dbReference type="PROSITE" id="PS00211">
    <property type="entry name" value="ABC_TRANSPORTER_1"/>
    <property type="match status" value="1"/>
</dbReference>
<keyword evidence="12" id="KW-1185">Reference proteome</keyword>
<dbReference type="Pfam" id="PF00005">
    <property type="entry name" value="ABC_tran"/>
    <property type="match status" value="1"/>
</dbReference>
<evidence type="ECO:0000259" key="9">
    <source>
        <dbReference type="PROSITE" id="PS50893"/>
    </source>
</evidence>
<dbReference type="EMBL" id="JACCBU010000001">
    <property type="protein sequence ID" value="NYE72500.1"/>
    <property type="molecule type" value="Genomic_DNA"/>
</dbReference>
<dbReference type="InterPro" id="IPR027417">
    <property type="entry name" value="P-loop_NTPase"/>
</dbReference>
<feature type="transmembrane region" description="Helical" evidence="8">
    <location>
        <begin position="34"/>
        <end position="56"/>
    </location>
</feature>
<accession>A0A7Y9I929</accession>
<dbReference type="GO" id="GO:0005886">
    <property type="term" value="C:plasma membrane"/>
    <property type="evidence" value="ECO:0007669"/>
    <property type="project" value="UniProtKB-SubCell"/>
</dbReference>
<feature type="transmembrane region" description="Helical" evidence="8">
    <location>
        <begin position="68"/>
        <end position="91"/>
    </location>
</feature>
<evidence type="ECO:0000256" key="8">
    <source>
        <dbReference type="SAM" id="Phobius"/>
    </source>
</evidence>
<dbReference type="Gene3D" id="1.20.1560.10">
    <property type="entry name" value="ABC transporter type 1, transmembrane domain"/>
    <property type="match status" value="1"/>
</dbReference>
<evidence type="ECO:0000313" key="12">
    <source>
        <dbReference type="Proteomes" id="UP000569914"/>
    </source>
</evidence>
<evidence type="ECO:0000259" key="10">
    <source>
        <dbReference type="PROSITE" id="PS50929"/>
    </source>
</evidence>
<dbReference type="SMART" id="SM00382">
    <property type="entry name" value="AAA"/>
    <property type="match status" value="1"/>
</dbReference>
<gene>
    <name evidence="11" type="ORF">BKA15_003829</name>
</gene>
<feature type="region of interest" description="Disordered" evidence="7">
    <location>
        <begin position="338"/>
        <end position="358"/>
    </location>
</feature>
<dbReference type="PANTHER" id="PTHR24221:SF654">
    <property type="entry name" value="ATP-BINDING CASSETTE SUB-FAMILY B MEMBER 6"/>
    <property type="match status" value="1"/>
</dbReference>
<keyword evidence="4 11" id="KW-0067">ATP-binding</keyword>
<dbReference type="InterPro" id="IPR011527">
    <property type="entry name" value="ABC1_TM_dom"/>
</dbReference>
<evidence type="ECO:0000256" key="2">
    <source>
        <dbReference type="ARBA" id="ARBA00022692"/>
    </source>
</evidence>
<evidence type="ECO:0000256" key="7">
    <source>
        <dbReference type="SAM" id="MobiDB-lite"/>
    </source>
</evidence>
<evidence type="ECO:0000256" key="4">
    <source>
        <dbReference type="ARBA" id="ARBA00022840"/>
    </source>
</evidence>
<dbReference type="InterPro" id="IPR003439">
    <property type="entry name" value="ABC_transporter-like_ATP-bd"/>
</dbReference>
<keyword evidence="6 8" id="KW-0472">Membrane</keyword>
<keyword evidence="3" id="KW-0547">Nucleotide-binding</keyword>
<organism evidence="11 12">
    <name type="scientific">Microlunatus parietis</name>
    <dbReference type="NCBI Taxonomy" id="682979"/>
    <lineage>
        <taxon>Bacteria</taxon>
        <taxon>Bacillati</taxon>
        <taxon>Actinomycetota</taxon>
        <taxon>Actinomycetes</taxon>
        <taxon>Propionibacteriales</taxon>
        <taxon>Propionibacteriaceae</taxon>
        <taxon>Microlunatus</taxon>
    </lineage>
</organism>
<dbReference type="GO" id="GO:0034040">
    <property type="term" value="F:ATPase-coupled lipid transmembrane transporter activity"/>
    <property type="evidence" value="ECO:0007669"/>
    <property type="project" value="TreeGrafter"/>
</dbReference>
<dbReference type="PROSITE" id="PS50893">
    <property type="entry name" value="ABC_TRANSPORTER_2"/>
    <property type="match status" value="1"/>
</dbReference>
<dbReference type="AlphaFoldDB" id="A0A7Y9I929"/>
<dbReference type="PROSITE" id="PS50929">
    <property type="entry name" value="ABC_TM1F"/>
    <property type="match status" value="1"/>
</dbReference>
<sequence>MSGGTGRWWDRLSRLWPQNLATLGRTFFRLAPGPTLGCTATTLVLGVLPVFVMITSGRLVDAVAAADVTAALTALAWFGGLSVISPVLAAIHNVAQAELSRRFVVEVERSLVAAALAPTTIGHLEDPRLKGRIDGVAEAHREGVQLVAVTAVFTVLRWRVSGVAAAILLLQYSWWIAPVLVTGYLIFTGMFRRWLATIYADLDEAVADQRRRPEYLRRLLMEPAGAKELRIFAAVPWLDARFGESWQAVMSGLWRRRGRAAGPLLLGILALLIAYAIVFGWLGWTAIAGVLGAGAVVVIIQAANGLESLSSYGDVGAQLSRSGSALRQLDALEHDLDRQTENEPAEGEPAEEPDHDHSVRRSAVTVAFDAVSFRYPGRAEPTLRDFALDVPEGQALAIVGENGAGKSTCIKLLAGLYAPDSGRVTIGGRSPLAGRRRAAVIFQDFGRYELSLRQNVAFRDDRDDDRAIEAALAAAGAEELLTRLTLDTVLAAGYPDGTELSGGQWQRVALARALYALDRGAEVLILDEPTAALDIRAETELFERLLEVSRGRTSILVSHRLNSVRHADRIVVIDGGRITEDGDHASLLAADGAYARMFRLQARRFVTAEAEGDHDA</sequence>
<dbReference type="InterPro" id="IPR039421">
    <property type="entry name" value="Type_1_exporter"/>
</dbReference>
<dbReference type="InterPro" id="IPR003593">
    <property type="entry name" value="AAA+_ATPase"/>
</dbReference>
<dbReference type="InterPro" id="IPR017871">
    <property type="entry name" value="ABC_transporter-like_CS"/>
</dbReference>
<reference evidence="11 12" key="1">
    <citation type="submission" date="2020-07" db="EMBL/GenBank/DDBJ databases">
        <title>Sequencing the genomes of 1000 actinobacteria strains.</title>
        <authorList>
            <person name="Klenk H.-P."/>
        </authorList>
    </citation>
    <scope>NUCLEOTIDE SEQUENCE [LARGE SCALE GENOMIC DNA]</scope>
    <source>
        <strain evidence="11 12">DSM 22083</strain>
    </source>
</reference>
<evidence type="ECO:0000256" key="3">
    <source>
        <dbReference type="ARBA" id="ARBA00022741"/>
    </source>
</evidence>
<feature type="transmembrane region" description="Helical" evidence="8">
    <location>
        <begin position="260"/>
        <end position="278"/>
    </location>
</feature>
<dbReference type="GO" id="GO:0016887">
    <property type="term" value="F:ATP hydrolysis activity"/>
    <property type="evidence" value="ECO:0007669"/>
    <property type="project" value="InterPro"/>
</dbReference>
<evidence type="ECO:0000256" key="6">
    <source>
        <dbReference type="ARBA" id="ARBA00023136"/>
    </source>
</evidence>
<dbReference type="GO" id="GO:0005524">
    <property type="term" value="F:ATP binding"/>
    <property type="evidence" value="ECO:0007669"/>
    <property type="project" value="UniProtKB-KW"/>
</dbReference>
<dbReference type="PANTHER" id="PTHR24221">
    <property type="entry name" value="ATP-BINDING CASSETTE SUB-FAMILY B"/>
    <property type="match status" value="1"/>
</dbReference>
<feature type="transmembrane region" description="Helical" evidence="8">
    <location>
        <begin position="163"/>
        <end position="187"/>
    </location>
</feature>
<evidence type="ECO:0000256" key="5">
    <source>
        <dbReference type="ARBA" id="ARBA00022989"/>
    </source>
</evidence>
<dbReference type="CDD" id="cd03228">
    <property type="entry name" value="ABCC_MRP_Like"/>
    <property type="match status" value="1"/>
</dbReference>
<evidence type="ECO:0000256" key="1">
    <source>
        <dbReference type="ARBA" id="ARBA00004651"/>
    </source>
</evidence>
<feature type="domain" description="ABC transmembrane type-1" evidence="10">
    <location>
        <begin position="36"/>
        <end position="321"/>
    </location>
</feature>
<dbReference type="Gene3D" id="3.40.50.300">
    <property type="entry name" value="P-loop containing nucleotide triphosphate hydrolases"/>
    <property type="match status" value="1"/>
</dbReference>
<dbReference type="Proteomes" id="UP000569914">
    <property type="component" value="Unassembled WGS sequence"/>
</dbReference>
<dbReference type="SUPFAM" id="SSF90123">
    <property type="entry name" value="ABC transporter transmembrane region"/>
    <property type="match status" value="1"/>
</dbReference>